<dbReference type="Proteomes" id="UP001498398">
    <property type="component" value="Unassembled WGS sequence"/>
</dbReference>
<dbReference type="InterPro" id="IPR008930">
    <property type="entry name" value="Terpenoid_cyclase/PrenylTrfase"/>
</dbReference>
<dbReference type="InterPro" id="IPR017057">
    <property type="entry name" value="Ent-kaurene_synthase_fun"/>
</dbReference>
<evidence type="ECO:0000256" key="2">
    <source>
        <dbReference type="ARBA" id="ARBA00006333"/>
    </source>
</evidence>
<comment type="caution">
    <text evidence="7">The sequence shown here is derived from an EMBL/GenBank/DDBJ whole genome shotgun (WGS) entry which is preliminary data.</text>
</comment>
<evidence type="ECO:0000256" key="5">
    <source>
        <dbReference type="ARBA" id="ARBA00023235"/>
    </source>
</evidence>
<keyword evidence="4" id="KW-0460">Magnesium</keyword>
<keyword evidence="8" id="KW-1185">Reference proteome</keyword>
<evidence type="ECO:0000256" key="3">
    <source>
        <dbReference type="ARBA" id="ARBA00022723"/>
    </source>
</evidence>
<name>A0ABR1JF28_9AGAR</name>
<evidence type="ECO:0000313" key="7">
    <source>
        <dbReference type="EMBL" id="KAK7460601.1"/>
    </source>
</evidence>
<dbReference type="EMBL" id="JBANRG010000015">
    <property type="protein sequence ID" value="KAK7460601.1"/>
    <property type="molecule type" value="Genomic_DNA"/>
</dbReference>
<comment type="similarity">
    <text evidence="2">Belongs to the terpene synthase family.</text>
</comment>
<keyword evidence="6" id="KW-0456">Lyase</keyword>
<evidence type="ECO:0000256" key="4">
    <source>
        <dbReference type="ARBA" id="ARBA00022842"/>
    </source>
</evidence>
<protein>
    <submittedName>
        <fullName evidence="7">Uncharacterized protein</fullName>
    </submittedName>
</protein>
<accession>A0ABR1JF28</accession>
<dbReference type="PANTHER" id="PTHR31739">
    <property type="entry name" value="ENT-COPALYL DIPHOSPHATE SYNTHASE, CHLOROPLASTIC"/>
    <property type="match status" value="1"/>
</dbReference>
<dbReference type="InterPro" id="IPR050148">
    <property type="entry name" value="Terpene_synthase-like"/>
</dbReference>
<organism evidence="7 8">
    <name type="scientific">Marasmiellus scandens</name>
    <dbReference type="NCBI Taxonomy" id="2682957"/>
    <lineage>
        <taxon>Eukaryota</taxon>
        <taxon>Fungi</taxon>
        <taxon>Dikarya</taxon>
        <taxon>Basidiomycota</taxon>
        <taxon>Agaricomycotina</taxon>
        <taxon>Agaricomycetes</taxon>
        <taxon>Agaricomycetidae</taxon>
        <taxon>Agaricales</taxon>
        <taxon>Marasmiineae</taxon>
        <taxon>Omphalotaceae</taxon>
        <taxon>Marasmiellus</taxon>
    </lineage>
</organism>
<gene>
    <name evidence="7" type="ORF">VKT23_009321</name>
</gene>
<reference evidence="7 8" key="1">
    <citation type="submission" date="2024-01" db="EMBL/GenBank/DDBJ databases">
        <title>A draft genome for the cacao thread blight pathogen Marasmiellus scandens.</title>
        <authorList>
            <person name="Baruah I.K."/>
            <person name="Leung J."/>
            <person name="Bukari Y."/>
            <person name="Amoako-Attah I."/>
            <person name="Meinhardt L.W."/>
            <person name="Bailey B.A."/>
            <person name="Cohen S.P."/>
        </authorList>
    </citation>
    <scope>NUCLEOTIDE SEQUENCE [LARGE SCALE GENOMIC DNA]</scope>
    <source>
        <strain evidence="7 8">GH-19</strain>
    </source>
</reference>
<keyword evidence="3" id="KW-0479">Metal-binding</keyword>
<evidence type="ECO:0000256" key="6">
    <source>
        <dbReference type="ARBA" id="ARBA00023239"/>
    </source>
</evidence>
<proteinExistence type="inferred from homology"/>
<evidence type="ECO:0000256" key="1">
    <source>
        <dbReference type="ARBA" id="ARBA00001946"/>
    </source>
</evidence>
<dbReference type="PANTHER" id="PTHR31739:SF25">
    <property type="entry name" value="(E,E)-GERANYLLINALOOL SYNTHASE"/>
    <property type="match status" value="1"/>
</dbReference>
<dbReference type="PIRSF" id="PIRSF036498">
    <property type="entry name" value="Ent-kaurene_synthase_fungi"/>
    <property type="match status" value="1"/>
</dbReference>
<dbReference type="Gene3D" id="1.50.10.160">
    <property type="match status" value="1"/>
</dbReference>
<comment type="cofactor">
    <cofactor evidence="1">
        <name>Mg(2+)</name>
        <dbReference type="ChEBI" id="CHEBI:18420"/>
    </cofactor>
</comment>
<sequence>MPSAYDYDSANDLLKSLVSRYTDSGLGTMSGSIYDTAWVSLVSRTIDGVANWVFPESFQFIYASQADDGSWNGDGSVVDAVMNGLVCLLSFKRHLRPSSDHYLDLPQRIDKAIAYLNDVLQIWDVNSTERIAFEMIIPCILELLEKEGVNFDFPQRELLYKVYTHKLKKVDFEVVYSHHTTVLHSLEAFIGRIDFDRLAHHKRGGSFMASPSSTAAYLMSTSTWDNEAEQYLRHVVDQCKVYGHGSVCNVWPTTVFEFSWTVCNLFESGFEHGKLDKPSLERIGNILHSALTAEKGIIGFAPNVGPDADDTAKAITALQYIGTPFPLDRLLEAFELPAHFQCFQYERNPSLSANCNVLIALLQYPNSSKYTSQIVKAATFITEEYWTTEGIVRDKWHLSPWYVGLLAVQGLVRFIHLHGRGLYGDAVSEDLLTLKTPIALFQILLRIMQSQNEDGSWGTRNPNVEETAYCVLALAQLASLPYHALLRDQIDTSVAAGRRYIQANISQSSYIEPDSYIWVGKVAYGIEHVCRGYVISALNAPVPTYSPESVSSGAPPIPVKRVEYFTNFYFQLPMFSHFTESKWRLRAWLIEGYLFLPALARARLDVFDRIDMKGDAYFEYLPFSWTGPNGMEETYASPQTVFDMIVISMVNFQADEFFDLIIQKYGAEGLKSVREVVKQIFNESSPGSPVVGYKPLSATNGALDGHSSVYAEIHSRLAHFVNFIFTYPRIVKASPNDKLQLKCEMQIYLNAHIDQCEDNVRLQAQESADLYLTPRSSYLKWVRTTASDHLSSQYSFAFMTCLLGHSANLKEVEREEDYFPGSLIKYIAQDCCTHLSVICRIYNDYGSLKRDKAEKNLNATFFPEFEGKAKNKSDLELKRELAIICDYERKCLKLALDGLLHRAQSQLGETRGKRVHEVMRLFYNASEIYTEVYELRDISTGN</sequence>
<evidence type="ECO:0000313" key="8">
    <source>
        <dbReference type="Proteomes" id="UP001498398"/>
    </source>
</evidence>
<dbReference type="SUPFAM" id="SSF48239">
    <property type="entry name" value="Terpenoid cyclases/Protein prenyltransferases"/>
    <property type="match status" value="2"/>
</dbReference>
<keyword evidence="5" id="KW-0413">Isomerase</keyword>
<dbReference type="Gene3D" id="1.50.10.20">
    <property type="match status" value="1"/>
</dbReference>